<comment type="caution">
    <text evidence="2">The sequence shown here is derived from an EMBL/GenBank/DDBJ whole genome shotgun (WGS) entry which is preliminary data.</text>
</comment>
<dbReference type="EMBL" id="RIBP01000004">
    <property type="protein sequence ID" value="TRZ37701.1"/>
    <property type="molecule type" value="Genomic_DNA"/>
</dbReference>
<name>A0A553SL32_NIACI</name>
<organism evidence="2 3">
    <name type="scientific">Niallia circulans</name>
    <name type="common">Bacillus circulans</name>
    <dbReference type="NCBI Taxonomy" id="1397"/>
    <lineage>
        <taxon>Bacteria</taxon>
        <taxon>Bacillati</taxon>
        <taxon>Bacillota</taxon>
        <taxon>Bacilli</taxon>
        <taxon>Bacillales</taxon>
        <taxon>Bacillaceae</taxon>
        <taxon>Niallia</taxon>
    </lineage>
</organism>
<evidence type="ECO:0000256" key="1">
    <source>
        <dbReference type="SAM" id="Phobius"/>
    </source>
</evidence>
<evidence type="ECO:0000313" key="2">
    <source>
        <dbReference type="EMBL" id="TRZ37701.1"/>
    </source>
</evidence>
<proteinExistence type="predicted"/>
<feature type="transmembrane region" description="Helical" evidence="1">
    <location>
        <begin position="47"/>
        <end position="69"/>
    </location>
</feature>
<protein>
    <submittedName>
        <fullName evidence="2">Uncharacterized protein</fullName>
    </submittedName>
</protein>
<accession>A0A553SL32</accession>
<dbReference type="Proteomes" id="UP000319837">
    <property type="component" value="Unassembled WGS sequence"/>
</dbReference>
<keyword evidence="1" id="KW-0472">Membrane</keyword>
<sequence>MKKNNWSDEQLKSLLGQFPSIKDERDPNVIYQKIEAGKTKYRPRRPWLMPAVATVFALMLCIVIGESFFRSNNSNYSLSDSSKMEKSEYIAISEDRDNMENSSSYQMKGQADDIQKQQTSNPLITEAVYQEDVGNKELLTYPIPDNNVQVAVPVSILVDNPENLTKFDLYKKYMDVINENAWGLKNYYPFNGNIVYDTENETVIIDFLDDISSLGSFGSDNFLNSIVYQQLESIGAKKMEFKQNGQNGVVVGNRELNEMVYHPLENRGYFLLSDSKDNETALYVPWEAPYRDIETAISNMSKDIPDYGLSASIPENISFDKIIKNTDENELVLHFSNDSSLAEDKHTVRAIETILLTAKDFEFKTVKFENAKLEQIGKFVMNEDITVPVAANKKEIAE</sequence>
<evidence type="ECO:0000313" key="3">
    <source>
        <dbReference type="Proteomes" id="UP000319837"/>
    </source>
</evidence>
<reference evidence="3" key="1">
    <citation type="submission" date="2018-10" db="EMBL/GenBank/DDBJ databases">
        <title>FDA dAtabase for Regulatory Grade micrObial Sequences (FDA-ARGOS): Supporting development and validation of Infectious Disease Dx tests.</title>
        <authorList>
            <person name="Minogue T."/>
            <person name="Wolcott M."/>
            <person name="Wasieloski L."/>
            <person name="Aguilar W."/>
            <person name="Moore D."/>
            <person name="Tallon L."/>
            <person name="Sadzewicz L."/>
            <person name="Sengamalay N."/>
            <person name="Ott S."/>
            <person name="Godinez A."/>
            <person name="Nagaraj S."/>
            <person name="Vavikolanu K."/>
            <person name="Vyas G."/>
            <person name="Nadendla S."/>
            <person name="George J."/>
            <person name="Sichtig H."/>
        </authorList>
    </citation>
    <scope>NUCLEOTIDE SEQUENCE [LARGE SCALE GENOMIC DNA]</scope>
    <source>
        <strain evidence="3">FDAARGOS_343</strain>
    </source>
</reference>
<dbReference type="RefSeq" id="WP_185765997.1">
    <property type="nucleotide sequence ID" value="NZ_RIBP01000004.1"/>
</dbReference>
<dbReference type="AlphaFoldDB" id="A0A553SL32"/>
<keyword evidence="1" id="KW-1133">Transmembrane helix</keyword>
<keyword evidence="1" id="KW-0812">Transmembrane</keyword>
<gene>
    <name evidence="2" type="ORF">CEQ21_19885</name>
</gene>